<name>A0A238FGN8_9BASI</name>
<feature type="region of interest" description="Disordered" evidence="1">
    <location>
        <begin position="217"/>
        <end position="246"/>
    </location>
</feature>
<feature type="compositionally biased region" description="Low complexity" evidence="1">
    <location>
        <begin position="628"/>
        <end position="651"/>
    </location>
</feature>
<evidence type="ECO:0000313" key="5">
    <source>
        <dbReference type="Proteomes" id="UP000198372"/>
    </source>
</evidence>
<gene>
    <name evidence="4" type="ORF">BQ2448_6895</name>
</gene>
<dbReference type="STRING" id="269621.A0A238FGN8"/>
<dbReference type="InterPro" id="IPR043502">
    <property type="entry name" value="DNA/RNA_pol_sf"/>
</dbReference>
<evidence type="ECO:0000259" key="2">
    <source>
        <dbReference type="Pfam" id="PF07727"/>
    </source>
</evidence>
<evidence type="ECO:0000259" key="3">
    <source>
        <dbReference type="Pfam" id="PF25597"/>
    </source>
</evidence>
<reference evidence="5" key="1">
    <citation type="submission" date="2016-09" db="EMBL/GenBank/DDBJ databases">
        <authorList>
            <person name="Jeantristanb JTB J.-T."/>
            <person name="Ricardo R."/>
        </authorList>
    </citation>
    <scope>NUCLEOTIDE SEQUENCE [LARGE SCALE GENOMIC DNA]</scope>
</reference>
<dbReference type="InterPro" id="IPR057670">
    <property type="entry name" value="SH3_retrovirus"/>
</dbReference>
<dbReference type="Pfam" id="PF07727">
    <property type="entry name" value="RVT_2"/>
    <property type="match status" value="1"/>
</dbReference>
<organism evidence="4 5">
    <name type="scientific">Microbotryum intermedium</name>
    <dbReference type="NCBI Taxonomy" id="269621"/>
    <lineage>
        <taxon>Eukaryota</taxon>
        <taxon>Fungi</taxon>
        <taxon>Dikarya</taxon>
        <taxon>Basidiomycota</taxon>
        <taxon>Pucciniomycotina</taxon>
        <taxon>Microbotryomycetes</taxon>
        <taxon>Microbotryales</taxon>
        <taxon>Microbotryaceae</taxon>
        <taxon>Microbotryum</taxon>
    </lineage>
</organism>
<dbReference type="EMBL" id="FMSP01000017">
    <property type="protein sequence ID" value="SCV72970.1"/>
    <property type="molecule type" value="Genomic_DNA"/>
</dbReference>
<feature type="compositionally biased region" description="Basic and acidic residues" evidence="1">
    <location>
        <begin position="612"/>
        <end position="623"/>
    </location>
</feature>
<feature type="domain" description="Retroviral polymerase SH3-like" evidence="3">
    <location>
        <begin position="509"/>
        <end position="567"/>
    </location>
</feature>
<dbReference type="OrthoDB" id="3053679at2759"/>
<feature type="region of interest" description="Disordered" evidence="1">
    <location>
        <begin position="260"/>
        <end position="298"/>
    </location>
</feature>
<dbReference type="Pfam" id="PF25597">
    <property type="entry name" value="SH3_retrovirus"/>
    <property type="match status" value="1"/>
</dbReference>
<evidence type="ECO:0000313" key="4">
    <source>
        <dbReference type="EMBL" id="SCV72970.1"/>
    </source>
</evidence>
<dbReference type="Proteomes" id="UP000198372">
    <property type="component" value="Unassembled WGS sequence"/>
</dbReference>
<accession>A0A238FGN8</accession>
<dbReference type="SUPFAM" id="SSF56672">
    <property type="entry name" value="DNA/RNA polymerases"/>
    <property type="match status" value="1"/>
</dbReference>
<evidence type="ECO:0000256" key="1">
    <source>
        <dbReference type="SAM" id="MobiDB-lite"/>
    </source>
</evidence>
<protein>
    <submittedName>
        <fullName evidence="4">BQ2448_6895 protein</fullName>
    </submittedName>
</protein>
<feature type="compositionally biased region" description="Polar residues" evidence="1">
    <location>
        <begin position="237"/>
        <end position="246"/>
    </location>
</feature>
<dbReference type="AlphaFoldDB" id="A0A238FGN8"/>
<feature type="compositionally biased region" description="Low complexity" evidence="1">
    <location>
        <begin position="260"/>
        <end position="274"/>
    </location>
</feature>
<dbReference type="InterPro" id="IPR013103">
    <property type="entry name" value="RVT_2"/>
</dbReference>
<sequence length="1205" mass="133300">MGLLTRINWPVWAPAMRMALQSISAYRVATGEQAKPTAVQPRNQSLKDCTSLYNNYDQKDAKGRTLIRENVDDNTWFKLKGGAQENSVPFVGTKTLRAYWNLRYEPGTSVASFITDVERLGELCNRQNFANWLQTLNITHKDLQSMYDTMVSVIGQERGEALQVMVLHVDPFAVKTVLMEQLPDKNTFAFREESDVDKFIEKVKTAYEEDVIMNGAGNDRQTEQPASAFAASHREATQGQANSGNGNCSCPNHAQAFAATGQAGSQAGSQAGPARNSHRSERFGRRSGAKSRAEHYSNSEKWGKISDGKFVCANNQRMNCFDFGHRKAACTSKDPTGDRLRYLQSLDINVPLQNHAFYFVEDPIPMNLADRMGTSIHFTNYVSEVNEQTIFRAATAEDPELIFDTGAPTSLVNDKSLLCDYETLDSPTDMIDAAGNRTPAAGRGTLKTEFKLADGTTGNGVAERSWRTMFEMVRIWLLVSGMPLSFWSFAAEAFTYVSNRLSRIRVWGCVAYVRIPPERRASKIEPPRIKARFIGYTDQGWRFWRPDTNVVFVSDDATFDETSFELRREDADSDVLSQASACNLFGTADPGDDDGGDLPPVNPPSPLPLDGADDHDAVDRDSAPADVGRAPAPGIDGRAPAPAAAGRALAPDNNGRDIPSTPVGRAIAPGRESSNPPVAPGRARTSANKGRVPQGDGRALAPIAGRRPSPFLDDGADNNPPDSPQTPEGCEPVVPTTERTSELAERSGAPAGSRRRGGAREQSMFFDVGTILGDDVIPLNEYVKSNQARYKTKQNELPKWEQVLNVVVNLDKCDGWTNLSSIIQGSTEGIDGIEELEAYQVWTGSPDEPTYKQAIAGEDSEDWSISLMAEYAVLNGMKTWDQEASDPPPGVRGIPIVLIRKRNDKGDIKYKARINHRSWRSPESSLVEISRIIARGDLQNHRGQTSSPTARIASIRMLNVIAHVKGYRRIQFDVNSAYLHGHISEPIWIKLPDGSTHRLRKSLYGLKQSGREWNKVLHAALVDRGFQRMEDDFGTYRRVRNVGGVDRTTLLAIYVDDGILAGDDDLEGFLSEFDKQFKLKLGEVKLFLGMRITTDEASGIMTIDQWHQIENILNNHGFSNASVASTPTSDSDAHADGGIAHLKLNYRRVVGELLWVSGCTRPDISYAVTQLSRHCADPKPKHFRQMRRVLRYLRGTIKSNHECLI</sequence>
<feature type="domain" description="Reverse transcriptase Ty1/copia-type" evidence="2">
    <location>
        <begin position="888"/>
        <end position="1128"/>
    </location>
</feature>
<proteinExistence type="predicted"/>
<keyword evidence="5" id="KW-1185">Reference proteome</keyword>
<feature type="region of interest" description="Disordered" evidence="1">
    <location>
        <begin position="583"/>
        <end position="760"/>
    </location>
</feature>